<dbReference type="Proteomes" id="UP000241462">
    <property type="component" value="Unassembled WGS sequence"/>
</dbReference>
<keyword evidence="3" id="KW-1185">Reference proteome</keyword>
<reference evidence="2 3" key="1">
    <citation type="journal article" date="2018" name="Mycol. Prog.">
        <title>Coniella lustricola, a new species from submerged detritus.</title>
        <authorList>
            <person name="Raudabaugh D.B."/>
            <person name="Iturriaga T."/>
            <person name="Carver A."/>
            <person name="Mondo S."/>
            <person name="Pangilinan J."/>
            <person name="Lipzen A."/>
            <person name="He G."/>
            <person name="Amirebrahimi M."/>
            <person name="Grigoriev I.V."/>
            <person name="Miller A.N."/>
        </authorList>
    </citation>
    <scope>NUCLEOTIDE SEQUENCE [LARGE SCALE GENOMIC DNA]</scope>
    <source>
        <strain evidence="2 3">B22-T-1</strain>
    </source>
</reference>
<dbReference type="OrthoDB" id="41238at2759"/>
<dbReference type="PANTHER" id="PTHR43441">
    <property type="entry name" value="RIBOSOMAL-PROTEIN-SERINE ACETYLTRANSFERASE"/>
    <property type="match status" value="1"/>
</dbReference>
<accession>A0A2T3A5F5</accession>
<protein>
    <submittedName>
        <fullName evidence="2">Acetyltransferase</fullName>
    </submittedName>
</protein>
<dbReference type="FunCoup" id="A0A2T3A5F5">
    <property type="interactions" value="678"/>
</dbReference>
<dbReference type="GO" id="GO:0008999">
    <property type="term" value="F:protein-N-terminal-alanine acetyltransferase activity"/>
    <property type="evidence" value="ECO:0007669"/>
    <property type="project" value="TreeGrafter"/>
</dbReference>
<feature type="domain" description="N-acetyltransferase" evidence="1">
    <location>
        <begin position="50"/>
        <end position="206"/>
    </location>
</feature>
<proteinExistence type="predicted"/>
<sequence length="242" mass="26821">MQLPASAPPTFCLPLKTPIFNERVKLIPFDVDLHSAAFVSQTKDRPDLFAHLPKGPWASLAEWKAMWAEPDFTFSPSNPSSFLFAIIDTTRPPSAEDDEGEFAGVVAYMNTSQLSRSTEIGFIVVLPAYQRTHVALNTTGLLLQYAFDDDTGLALARVGWWTSSKNVASARLAEKIGFSKVGEIPYHMAFPLGRMNGKVGNGKPLPPRSDPDDVWRDSLLFSVSWDQWKAGSRKMMEVLMAL</sequence>
<dbReference type="AlphaFoldDB" id="A0A2T3A5F5"/>
<dbReference type="Gene3D" id="3.40.630.30">
    <property type="match status" value="1"/>
</dbReference>
<gene>
    <name evidence="2" type="ORF">BD289DRAFT_483455</name>
</gene>
<dbReference type="SUPFAM" id="SSF55729">
    <property type="entry name" value="Acyl-CoA N-acyltransferases (Nat)"/>
    <property type="match status" value="1"/>
</dbReference>
<dbReference type="InterPro" id="IPR000182">
    <property type="entry name" value="GNAT_dom"/>
</dbReference>
<dbReference type="InterPro" id="IPR016181">
    <property type="entry name" value="Acyl_CoA_acyltransferase"/>
</dbReference>
<name>A0A2T3A5F5_9PEZI</name>
<organism evidence="2 3">
    <name type="scientific">Coniella lustricola</name>
    <dbReference type="NCBI Taxonomy" id="2025994"/>
    <lineage>
        <taxon>Eukaryota</taxon>
        <taxon>Fungi</taxon>
        <taxon>Dikarya</taxon>
        <taxon>Ascomycota</taxon>
        <taxon>Pezizomycotina</taxon>
        <taxon>Sordariomycetes</taxon>
        <taxon>Sordariomycetidae</taxon>
        <taxon>Diaporthales</taxon>
        <taxon>Schizoparmaceae</taxon>
        <taxon>Coniella</taxon>
    </lineage>
</organism>
<dbReference type="InParanoid" id="A0A2T3A5F5"/>
<keyword evidence="2" id="KW-0808">Transferase</keyword>
<evidence type="ECO:0000313" key="2">
    <source>
        <dbReference type="EMBL" id="PSR83197.1"/>
    </source>
</evidence>
<dbReference type="GO" id="GO:1990189">
    <property type="term" value="F:protein N-terminal-serine acetyltransferase activity"/>
    <property type="evidence" value="ECO:0007669"/>
    <property type="project" value="TreeGrafter"/>
</dbReference>
<dbReference type="InterPro" id="IPR051908">
    <property type="entry name" value="Ribosomal_N-acetyltransferase"/>
</dbReference>
<dbReference type="PROSITE" id="PS51186">
    <property type="entry name" value="GNAT"/>
    <property type="match status" value="1"/>
</dbReference>
<dbReference type="PANTHER" id="PTHR43441:SF5">
    <property type="entry name" value="FAMILY ACETYLTRANSFERASE, PUTATIVE-RELATED"/>
    <property type="match status" value="1"/>
</dbReference>
<dbReference type="Pfam" id="PF13302">
    <property type="entry name" value="Acetyltransf_3"/>
    <property type="match status" value="1"/>
</dbReference>
<evidence type="ECO:0000313" key="3">
    <source>
        <dbReference type="Proteomes" id="UP000241462"/>
    </source>
</evidence>
<evidence type="ECO:0000259" key="1">
    <source>
        <dbReference type="PROSITE" id="PS51186"/>
    </source>
</evidence>
<dbReference type="CDD" id="cd04301">
    <property type="entry name" value="NAT_SF"/>
    <property type="match status" value="1"/>
</dbReference>
<dbReference type="EMBL" id="KZ678464">
    <property type="protein sequence ID" value="PSR83197.1"/>
    <property type="molecule type" value="Genomic_DNA"/>
</dbReference>